<feature type="compositionally biased region" description="Acidic residues" evidence="9">
    <location>
        <begin position="2106"/>
        <end position="2119"/>
    </location>
</feature>
<evidence type="ECO:0000256" key="8">
    <source>
        <dbReference type="RuleBase" id="RU361133"/>
    </source>
</evidence>
<dbReference type="InterPro" id="IPR000159">
    <property type="entry name" value="RA_dom"/>
</dbReference>
<dbReference type="InterPro" id="IPR046973">
    <property type="entry name" value="PLC-epsilon1_cat"/>
</dbReference>
<feature type="region of interest" description="Disordered" evidence="9">
    <location>
        <begin position="1576"/>
        <end position="1612"/>
    </location>
</feature>
<feature type="domain" description="PI-PLC Y-box" evidence="11">
    <location>
        <begin position="2298"/>
        <end position="2389"/>
    </location>
</feature>
<dbReference type="InterPro" id="IPR001895">
    <property type="entry name" value="RASGEF_cat_dom"/>
</dbReference>
<feature type="compositionally biased region" description="Polar residues" evidence="9">
    <location>
        <begin position="1592"/>
        <end position="1612"/>
    </location>
</feature>
<dbReference type="Pfam" id="PF00373">
    <property type="entry name" value="FERM_M"/>
    <property type="match status" value="1"/>
</dbReference>
<evidence type="ECO:0000256" key="9">
    <source>
        <dbReference type="SAM" id="MobiDB-lite"/>
    </source>
</evidence>
<feature type="compositionally biased region" description="Basic and acidic residues" evidence="9">
    <location>
        <begin position="2691"/>
        <end position="2707"/>
    </location>
</feature>
<dbReference type="SMART" id="SM00295">
    <property type="entry name" value="B41"/>
    <property type="match status" value="1"/>
</dbReference>
<dbReference type="InterPro" id="IPR028398">
    <property type="entry name" value="PLC-epsilon1_RA2"/>
</dbReference>
<comment type="catalytic activity">
    <reaction evidence="8">
        <text>a 1,2-diacyl-sn-glycero-3-phospho-(1D-myo-inositol-4,5-bisphosphate) + H2O = 1D-myo-inositol 1,4,5-trisphosphate + a 1,2-diacyl-sn-glycerol + H(+)</text>
        <dbReference type="Rhea" id="RHEA:33179"/>
        <dbReference type="ChEBI" id="CHEBI:15377"/>
        <dbReference type="ChEBI" id="CHEBI:15378"/>
        <dbReference type="ChEBI" id="CHEBI:17815"/>
        <dbReference type="ChEBI" id="CHEBI:58456"/>
        <dbReference type="ChEBI" id="CHEBI:203600"/>
        <dbReference type="EC" id="3.1.4.11"/>
    </reaction>
</comment>
<evidence type="ECO:0000259" key="11">
    <source>
        <dbReference type="PROSITE" id="PS50008"/>
    </source>
</evidence>
<dbReference type="GO" id="GO:0048015">
    <property type="term" value="P:phosphatidylinositol-mediated signaling"/>
    <property type="evidence" value="ECO:0007669"/>
    <property type="project" value="TreeGrafter"/>
</dbReference>
<dbReference type="InterPro" id="IPR000909">
    <property type="entry name" value="PLipase_C_PInositol-sp_X_dom"/>
</dbReference>
<dbReference type="OMA" id="RPTGFDN"/>
<dbReference type="Pfam" id="PF00388">
    <property type="entry name" value="PI-PLC-X"/>
    <property type="match status" value="1"/>
</dbReference>
<dbReference type="SMART" id="SM00314">
    <property type="entry name" value="RA"/>
    <property type="match status" value="2"/>
</dbReference>
<dbReference type="Gene3D" id="1.10.238.10">
    <property type="entry name" value="EF-hand"/>
    <property type="match status" value="1"/>
</dbReference>
<dbReference type="GO" id="GO:0016829">
    <property type="term" value="F:lyase activity"/>
    <property type="evidence" value="ECO:0007669"/>
    <property type="project" value="UniProtKB-KW"/>
</dbReference>
<evidence type="ECO:0000256" key="3">
    <source>
        <dbReference type="ARBA" id="ARBA00022842"/>
    </source>
</evidence>
<evidence type="ECO:0000256" key="7">
    <source>
        <dbReference type="PROSITE-ProRule" id="PRU00168"/>
    </source>
</evidence>
<feature type="compositionally biased region" description="Polar residues" evidence="9">
    <location>
        <begin position="2094"/>
        <end position="2105"/>
    </location>
</feature>
<keyword evidence="5" id="KW-0807">Transducer</keyword>
<evidence type="ECO:0000259" key="12">
    <source>
        <dbReference type="PROSITE" id="PS50009"/>
    </source>
</evidence>
<dbReference type="PROSITE" id="PS50007">
    <property type="entry name" value="PIPLC_X_DOMAIN"/>
    <property type="match status" value="1"/>
</dbReference>
<keyword evidence="14" id="KW-1185">Reference proteome</keyword>
<keyword evidence="8" id="KW-0378">Hydrolase</keyword>
<dbReference type="CDD" id="cd01780">
    <property type="entry name" value="RA2_PLC-epsilon"/>
    <property type="match status" value="1"/>
</dbReference>
<evidence type="ECO:0000256" key="5">
    <source>
        <dbReference type="ARBA" id="ARBA00023224"/>
    </source>
</evidence>
<dbReference type="InParanoid" id="A0A6P6XM36"/>
<dbReference type="PRINTS" id="PR00390">
    <property type="entry name" value="PHPHLIPASEC"/>
</dbReference>
<keyword evidence="7" id="KW-0344">Guanine-nucleotide releasing factor</keyword>
<dbReference type="Pfam" id="PF00387">
    <property type="entry name" value="PI-PLC-Y"/>
    <property type="match status" value="1"/>
</dbReference>
<dbReference type="EC" id="3.1.4.11" evidence="8"/>
<feature type="compositionally biased region" description="Polar residues" evidence="9">
    <location>
        <begin position="2169"/>
        <end position="2186"/>
    </location>
</feature>
<keyword evidence="8" id="KW-0443">Lipid metabolism</keyword>
<accession>A0A6P6XM36</accession>
<comment type="catalytic activity">
    <reaction evidence="1">
        <text>an N-(acyl)-sphingosylphosphoethanolamine = an N-(acyl)-sphingosyl-1,3-cyclic phosphate + ethanolamine</text>
        <dbReference type="Rhea" id="RHEA:60648"/>
        <dbReference type="ChEBI" id="CHEBI:57603"/>
        <dbReference type="ChEBI" id="CHEBI:143891"/>
        <dbReference type="ChEBI" id="CHEBI:143892"/>
    </reaction>
</comment>
<dbReference type="InterPro" id="IPR011992">
    <property type="entry name" value="EF-hand-dom_pair"/>
</dbReference>
<evidence type="ECO:0000256" key="2">
    <source>
        <dbReference type="ARBA" id="ARBA00022723"/>
    </source>
</evidence>
<feature type="domain" description="Ras-associating" evidence="13">
    <location>
        <begin position="2728"/>
        <end position="2818"/>
    </location>
</feature>
<dbReference type="SUPFAM" id="SSF48366">
    <property type="entry name" value="Ras GEF"/>
    <property type="match status" value="1"/>
</dbReference>
<dbReference type="GO" id="GO:0046488">
    <property type="term" value="P:phosphatidylinositol metabolic process"/>
    <property type="evidence" value="ECO:0007669"/>
    <property type="project" value="TreeGrafter"/>
</dbReference>
<dbReference type="CDD" id="cd17114">
    <property type="entry name" value="RA_PLC-epsilon"/>
    <property type="match status" value="1"/>
</dbReference>
<dbReference type="PROSITE" id="PS50009">
    <property type="entry name" value="RASGEF_CAT"/>
    <property type="match status" value="1"/>
</dbReference>
<dbReference type="Pfam" id="PF09279">
    <property type="entry name" value="EF-hand_like"/>
    <property type="match status" value="1"/>
</dbReference>
<dbReference type="Pfam" id="PF00788">
    <property type="entry name" value="RA"/>
    <property type="match status" value="2"/>
</dbReference>
<dbReference type="SMART" id="SM00149">
    <property type="entry name" value="PLCYc"/>
    <property type="match status" value="1"/>
</dbReference>
<dbReference type="Gene3D" id="2.60.40.150">
    <property type="entry name" value="C2 domain"/>
    <property type="match status" value="1"/>
</dbReference>
<dbReference type="InterPro" id="IPR019749">
    <property type="entry name" value="Band_41_domain"/>
</dbReference>
<dbReference type="InterPro" id="IPR015359">
    <property type="entry name" value="PLC_EF-hand-like"/>
</dbReference>
<dbReference type="SMART" id="SM00148">
    <property type="entry name" value="PLCXc"/>
    <property type="match status" value="1"/>
</dbReference>
<dbReference type="InterPro" id="IPR023578">
    <property type="entry name" value="Ras_GEF_dom_sf"/>
</dbReference>
<keyword evidence="8" id="KW-0442">Lipid degradation</keyword>
<dbReference type="InterPro" id="IPR029071">
    <property type="entry name" value="Ubiquitin-like_domsf"/>
</dbReference>
<dbReference type="Gene3D" id="1.10.840.10">
    <property type="entry name" value="Ras guanine-nucleotide exchange factors catalytic domain"/>
    <property type="match status" value="1"/>
</dbReference>
<dbReference type="SUPFAM" id="SSF47473">
    <property type="entry name" value="EF-hand"/>
    <property type="match status" value="1"/>
</dbReference>
<dbReference type="Gene3D" id="3.20.20.190">
    <property type="entry name" value="Phosphatidylinositol (PI) phosphodiesterase"/>
    <property type="match status" value="1"/>
</dbReference>
<sequence length="2952" mass="336518">MQLILPSDEWFYTNHSTKYAKFVKHQAARIMVYLGLEKRLRNKVYLFDLMDDLSWHSPSNNSAEDSYIIQTSIAPSVVFSGTTPPILIGCSVENIVVDLIKKIEDKLINGEDSLCLDPLNDETMNCFIDGMTNNNMKDTCPPAIQVDMPSGLITNHHFTNYPNCFFYLSTLPMTLQPIILLRVLQHRMFGAISYWTLQSRASVASSAASSYECYRSRTNSNASNCNFPNLKQNIDWHCSNSSLSPGRIDFERRMSAKGLTDNYRLTPQNSFPLGTKCSMSDCLSTTSRNNSITTAHRLSIQRSSIQPVSLIEQQSHVNELDTLFLQQHKQVNKNHHTFSIDGANSNPNNSIDNSDAEEAYIISFQRELQNLPKSPVLCENLNQNSTVNDPVANIARETFENQEKNNQLPSSTSSSSRMSAYCKSSQNAAIDNRSNNQIFNFNQTSPNLSPLKHSFKNLSESPNSCGCSSHRTVSTKTGSRSGSTGQVINEWIMPNIHKAIMKLIIDWINICPDDFQQSAFRREFIEFLNRVSAMGEQYRWFCEEIRYQAIINESETLTETPSVDEQINKDYERLQKLILSGQLPCSKEEAVTLAVIQLRIDETSPPTNKATVIDNESDHHHHHHPHEDIIAQSSSSMLNKSTSVLGEKLRPISENVKENLSGKLFRGTTTITKTGTTAVQSSSSAMSSSFDENDEEEDNHKILSNTTANKTNDSIFKFNQINRIQYNNANNNSSSSNSSNILQTFSTKTANRILQWMSANWNDTDYNFSSIDARRYLPPIYQSSKNIAKTIREQKRKLFHTSVYESEQQLKKLYIQTCKRLPAYGCQLFQVKELLHGRTNRRATRLLGICLERIVLLDCNTLQLAKAQPTNNLQQWRTGGGRSHDRLVLEFRGTQWSFITSSHNSLRAIGTVLWEILQSVDSSFLDALIANESRYCSKNNINKDNSKLNNNNNSMAIDNGNVSDSKQKRRFRDELLGLESILHFPEEVALCLAQVEYDLFYNIQPVHYIRQVTLDLSTRISSTGEDDESQQNKQSVDNVGGVRTAFTVEDLIERFHEVSSWITQLIISQPTHEMRKAFLSSIMRVVQTCWNLGNFNSAVEILAGLKSEKLKPFWLSIEQKDDLHLFNELSKILLTLNEPSDEYKIAVIKALDIPHSQVIPFFGAFLHDLKNILKRVPSLIVLSNENANIYRDSIESSQNQPRIETISDFNGDNNYMSRIGVGGIINMEKMYKAHQVMDNLRTFHVHSIRRNQLLSTINQTSDERAMLGIITSETQCDNINNSQEDDTSCHIKLNAAIEKNSADSKSLIRKENEDLYQIDVDYYNPIQSMRRTHGISFIPFDPQMIDYHVLQVMHHGTTIIHYEEDSGRSSVVYLKLEQSNSMIVWCKPFWSTTFRSSNNTPQDYQLSYDIEDFILPGISLKYETKEPALIGLEEGFLDLMYLKDVFIRSASADLPMIGRRHGFIDSIFADPNNNYSIKLLFGQNLSDNRTTEFIAPKMTLSIWTEGLRSILKLLQNQKRLTDQRISWLKEKYLQAYYEESVCKGPTPAEAIRMFGGRKWTIDTMGSSYQSLQTDSSMNRFNNMNKNRKKKTGTSFSVNRELSNRSQLSINSSPDTFLNHCRSDHSTPTHHFKSSNLSTQIHAESDQNMNNSQSSFDDNFVTSDTIPIRCNTLASNYHPSQIHTTQLTSQYREKYCKRNFSTFLDSFSASLKVTQKMRTTSATTNGNVENRSVITHSANLSFSEYSQLFRSFYICIRRDIKDIFEQIATKSDIYAIKEIESNSSRKESLAENSQEISKDNKKGKFIGLLTRNNSDIHSTSDYKNRIFDAISAASIVTNSAGIDSLNTSILTANDFHSFLTTYQSESSTIDDAKNLIEMHEPNVLLRKRHCFSFEGFACYLMDKDNFAYTPELIQTNEEDMNYPLSHYYCATSHNTYLTGHQLKGESSVELYSQVLLTGCRCVELDCWDGDDGMPVIYHGHTLTSKIPFKKVVETINEKAFVASPYPVILSVENHCSLQQQARMAQIFMLVFGEKLVTKFLFESDYVDDPRLPSPNHLKYRILIKNKKLRAPILHLANQRMRVSLVHSKSINDRANSLVSNTSTGSFNDDEDDDYDDEDDDEDVEELLPISFLTSIETSPEKRNVSNEKDTPKSQRQVRSNRSDSSHNECDNNIFNSPLHNKSARKSSSQIAPELSDLVIYCQAIKFHGLRSEQNASLSVSPTNSTMATPVSKKITSRKLMSTNTMNVNIQSNQNLLSVSDSIKLKDDFSRELNNLSPTYQSANTNWGLNKRPNSTAPCYQVASINENTAKKLCRKNPLTVISHTESQIMRTYPTGMRIDSSNFNPVIFWAFGIQNVALNYQTVDTALQINSAMFEQNGGCGYVLKSRVMRDKSHMMYGRFNPWDKEFDGLHTINLTITIISGQYVCPNTNTGSPQVEVETIGIPIDCNRQRTKIVQRNSLNPIWNDTFRFRVKFVDLVFLRITVTDVTMNQMVAQITLPMKCLRQGYRHLRLRNVLNQNLPLSTLFIYSSYEEEGLDIQSDTSLDQLSKNNKLSKIDLNKLDSTKIEPISTSSVKRRMFFLVVHGVIPEESSTILKITQDSTVNDVISQALSKANKPNESVNDYVLLEEVDKGWEKTRPSDRSGLTQRILDPNERPLEAQNNWKGDGKFILKRLADDPSTRAWMTTIRSASAHKENSHSSEKEISGDWEDNKRDENETFLVCIYNVSKDQPYTILKSLVNSTAQDIIQQALHKAHRNEDSKKFVLVEEIENFIDTQTSEQKSNKNCVSYRRVLDDDENIYNVQTQWKNKGKFELKYHSDITANDNTVMKMSSSLLRQNPRYSIQMNTRDSLKKLSRIHRTYSKRFQRKESDDSLQRSTIINQERSSMITTNPNIIANMNDQSRQVHSDGELSSDIDERITGISGNLNETNISSFSRLKRLSMKRLKQLGNISK</sequence>
<feature type="region of interest" description="Disordered" evidence="9">
    <location>
        <begin position="675"/>
        <end position="706"/>
    </location>
</feature>
<feature type="region of interest" description="Disordered" evidence="9">
    <location>
        <begin position="462"/>
        <end position="483"/>
    </location>
</feature>
<dbReference type="InterPro" id="IPR001711">
    <property type="entry name" value="PLipase_C_Pinositol-sp_Y"/>
</dbReference>
<dbReference type="SMART" id="SM00239">
    <property type="entry name" value="C2"/>
    <property type="match status" value="1"/>
</dbReference>
<feature type="compositionally biased region" description="Low complexity" evidence="9">
    <location>
        <begin position="940"/>
        <end position="954"/>
    </location>
</feature>
<keyword evidence="2" id="KW-0479">Metal-binding</keyword>
<dbReference type="InterPro" id="IPR001192">
    <property type="entry name" value="PI-PLC_fam"/>
</dbReference>
<feature type="compositionally biased region" description="Basic and acidic residues" evidence="9">
    <location>
        <begin position="2159"/>
        <end position="2168"/>
    </location>
</feature>
<evidence type="ECO:0000313" key="15">
    <source>
        <dbReference type="RefSeq" id="XP_027194550.1"/>
    </source>
</evidence>
<dbReference type="GO" id="GO:0048731">
    <property type="term" value="P:system development"/>
    <property type="evidence" value="ECO:0007669"/>
    <property type="project" value="UniProtKB-ARBA"/>
</dbReference>
<feature type="domain" description="Ras-GEF" evidence="12">
    <location>
        <begin position="984"/>
        <end position="1277"/>
    </location>
</feature>
<feature type="compositionally biased region" description="Low complexity" evidence="9">
    <location>
        <begin position="472"/>
        <end position="483"/>
    </location>
</feature>
<reference evidence="15" key="1">
    <citation type="submission" date="2025-08" db="UniProtKB">
        <authorList>
            <consortium name="RefSeq"/>
        </authorList>
    </citation>
    <scope>IDENTIFICATION</scope>
    <source>
        <strain evidence="15">Airmid</strain>
    </source>
</reference>
<dbReference type="InterPro" id="IPR035892">
    <property type="entry name" value="C2_domain_sf"/>
</dbReference>
<feature type="domain" description="Ras-associating" evidence="13">
    <location>
        <begin position="2587"/>
        <end position="2675"/>
    </location>
</feature>
<gene>
    <name evidence="15" type="primary">LOC113789238</name>
</gene>
<dbReference type="Pfam" id="PF00168">
    <property type="entry name" value="C2"/>
    <property type="match status" value="1"/>
</dbReference>
<keyword evidence="6" id="KW-0456">Lyase</keyword>
<feature type="compositionally biased region" description="Polar residues" evidence="9">
    <location>
        <begin position="462"/>
        <end position="471"/>
    </location>
</feature>
<dbReference type="Pfam" id="PF00617">
    <property type="entry name" value="RasGEF"/>
    <property type="match status" value="1"/>
</dbReference>
<dbReference type="SUPFAM" id="SSF49562">
    <property type="entry name" value="C2 domain (Calcium/lipid-binding domain, CaLB)"/>
    <property type="match status" value="1"/>
</dbReference>
<keyword evidence="3" id="KW-0460">Magnesium</keyword>
<dbReference type="GO" id="GO:0051209">
    <property type="term" value="P:release of sequestered calcium ion into cytosol"/>
    <property type="evidence" value="ECO:0007669"/>
    <property type="project" value="TreeGrafter"/>
</dbReference>
<dbReference type="GO" id="GO:0016042">
    <property type="term" value="P:lipid catabolic process"/>
    <property type="evidence" value="ECO:0007669"/>
    <property type="project" value="UniProtKB-KW"/>
</dbReference>
<evidence type="ECO:0000256" key="4">
    <source>
        <dbReference type="ARBA" id="ARBA00023157"/>
    </source>
</evidence>
<dbReference type="InterPro" id="IPR000008">
    <property type="entry name" value="C2_dom"/>
</dbReference>
<dbReference type="InterPro" id="IPR017946">
    <property type="entry name" value="PLC-like_Pdiesterase_TIM-brl"/>
</dbReference>
<dbReference type="RefSeq" id="XP_027194550.1">
    <property type="nucleotide sequence ID" value="XM_027338749.1"/>
</dbReference>
<dbReference type="Gene3D" id="2.30.29.30">
    <property type="entry name" value="Pleckstrin-homology domain (PH domain)/Phosphotyrosine-binding domain (PTB)"/>
    <property type="match status" value="1"/>
</dbReference>
<dbReference type="InterPro" id="IPR019748">
    <property type="entry name" value="FERM_central"/>
</dbReference>
<feature type="domain" description="C2" evidence="10">
    <location>
        <begin position="2393"/>
        <end position="2519"/>
    </location>
</feature>
<proteinExistence type="predicted"/>
<dbReference type="GO" id="GO:0004435">
    <property type="term" value="F:phosphatidylinositol-4,5-bisphosphate phospholipase C activity"/>
    <property type="evidence" value="ECO:0007669"/>
    <property type="project" value="UniProtKB-EC"/>
</dbReference>
<feature type="region of interest" description="Disordered" evidence="9">
    <location>
        <begin position="940"/>
        <end position="965"/>
    </location>
</feature>
<dbReference type="PANTHER" id="PTHR10336:SF6">
    <property type="entry name" value="1-PHOSPHATIDYLINOSITOL 4,5-BISPHOSPHATE PHOSPHODIESTERASE EPSILON-1"/>
    <property type="match status" value="1"/>
</dbReference>
<dbReference type="CDD" id="cd00275">
    <property type="entry name" value="C2_PLC_like"/>
    <property type="match status" value="1"/>
</dbReference>
<dbReference type="Proteomes" id="UP000515146">
    <property type="component" value="Unplaced"/>
</dbReference>
<feature type="region of interest" description="Disordered" evidence="9">
    <location>
        <begin position="2688"/>
        <end position="2707"/>
    </location>
</feature>
<dbReference type="KEGG" id="dpte:113789238"/>
<evidence type="ECO:0000256" key="6">
    <source>
        <dbReference type="ARBA" id="ARBA00023239"/>
    </source>
</evidence>
<dbReference type="GO" id="GO:0007265">
    <property type="term" value="P:Ras protein signal transduction"/>
    <property type="evidence" value="ECO:0007669"/>
    <property type="project" value="TreeGrafter"/>
</dbReference>
<evidence type="ECO:0000259" key="13">
    <source>
        <dbReference type="PROSITE" id="PS50200"/>
    </source>
</evidence>
<dbReference type="PROSITE" id="PS50200">
    <property type="entry name" value="RA"/>
    <property type="match status" value="2"/>
</dbReference>
<organism evidence="14 15">
    <name type="scientific">Dermatophagoides pteronyssinus</name>
    <name type="common">European house dust mite</name>
    <dbReference type="NCBI Taxonomy" id="6956"/>
    <lineage>
        <taxon>Eukaryota</taxon>
        <taxon>Metazoa</taxon>
        <taxon>Ecdysozoa</taxon>
        <taxon>Arthropoda</taxon>
        <taxon>Chelicerata</taxon>
        <taxon>Arachnida</taxon>
        <taxon>Acari</taxon>
        <taxon>Acariformes</taxon>
        <taxon>Sarcoptiformes</taxon>
        <taxon>Astigmata</taxon>
        <taxon>Psoroptidia</taxon>
        <taxon>Analgoidea</taxon>
        <taxon>Pyroglyphidae</taxon>
        <taxon>Dermatophagoidinae</taxon>
        <taxon>Dermatophagoides</taxon>
    </lineage>
</organism>
<name>A0A6P6XM36_DERPT</name>
<dbReference type="CDD" id="cd08596">
    <property type="entry name" value="PI-PLCc_epsilon"/>
    <property type="match status" value="1"/>
</dbReference>
<dbReference type="SUPFAM" id="SSF54236">
    <property type="entry name" value="Ubiquitin-like"/>
    <property type="match status" value="2"/>
</dbReference>
<keyword evidence="4" id="KW-1015">Disulfide bond</keyword>
<feature type="region of interest" description="Disordered" evidence="9">
    <location>
        <begin position="2094"/>
        <end position="2119"/>
    </location>
</feature>
<protein>
    <recommendedName>
        <fullName evidence="8">Phosphoinositide phospholipase C</fullName>
        <ecNumber evidence="8">3.1.4.11</ecNumber>
    </recommendedName>
</protein>
<feature type="region of interest" description="Disordered" evidence="9">
    <location>
        <begin position="398"/>
        <end position="418"/>
    </location>
</feature>
<dbReference type="PANTHER" id="PTHR10336">
    <property type="entry name" value="PHOSPHOINOSITIDE-SPECIFIC PHOSPHOLIPASE C FAMILY PROTEIN"/>
    <property type="match status" value="1"/>
</dbReference>
<dbReference type="PROSITE" id="PS50008">
    <property type="entry name" value="PIPLC_Y_DOMAIN"/>
    <property type="match status" value="1"/>
</dbReference>
<dbReference type="InterPro" id="IPR011993">
    <property type="entry name" value="PH-like_dom_sf"/>
</dbReference>
<dbReference type="GO" id="GO:0046872">
    <property type="term" value="F:metal ion binding"/>
    <property type="evidence" value="ECO:0007669"/>
    <property type="project" value="UniProtKB-KW"/>
</dbReference>
<dbReference type="SMART" id="SM00147">
    <property type="entry name" value="RasGEF"/>
    <property type="match status" value="1"/>
</dbReference>
<dbReference type="Gene3D" id="3.10.20.90">
    <property type="entry name" value="Phosphatidylinositol 3-kinase Catalytic Subunit, Chain A, domain 1"/>
    <property type="match status" value="2"/>
</dbReference>
<dbReference type="InterPro" id="IPR036964">
    <property type="entry name" value="RASGEF_cat_dom_sf"/>
</dbReference>
<dbReference type="PROSITE" id="PS50004">
    <property type="entry name" value="C2"/>
    <property type="match status" value="1"/>
</dbReference>
<evidence type="ECO:0000259" key="10">
    <source>
        <dbReference type="PROSITE" id="PS50004"/>
    </source>
</evidence>
<dbReference type="OrthoDB" id="269822at2759"/>
<evidence type="ECO:0000313" key="14">
    <source>
        <dbReference type="Proteomes" id="UP000515146"/>
    </source>
</evidence>
<feature type="region of interest" description="Disordered" evidence="9">
    <location>
        <begin position="2136"/>
        <end position="2186"/>
    </location>
</feature>
<dbReference type="SUPFAM" id="SSF51695">
    <property type="entry name" value="PLC-like phosphodiesterases"/>
    <property type="match status" value="1"/>
</dbReference>
<dbReference type="FunFam" id="3.10.20.90:FF:000238">
    <property type="entry name" value="Phosphoinositide phospholipase C"/>
    <property type="match status" value="1"/>
</dbReference>
<dbReference type="GO" id="GO:0005085">
    <property type="term" value="F:guanyl-nucleotide exchange factor activity"/>
    <property type="evidence" value="ECO:0007669"/>
    <property type="project" value="UniProtKB-KW"/>
</dbReference>
<dbReference type="GO" id="GO:0007186">
    <property type="term" value="P:G protein-coupled receptor signaling pathway"/>
    <property type="evidence" value="ECO:0007669"/>
    <property type="project" value="TreeGrafter"/>
</dbReference>
<evidence type="ECO:0000256" key="1">
    <source>
        <dbReference type="ARBA" id="ARBA00000110"/>
    </source>
</evidence>
<feature type="compositionally biased region" description="Low complexity" evidence="9">
    <location>
        <begin position="675"/>
        <end position="689"/>
    </location>
</feature>
<feature type="compositionally biased region" description="Basic and acidic residues" evidence="9">
    <location>
        <begin position="2137"/>
        <end position="2151"/>
    </location>
</feature>